<dbReference type="InterPro" id="IPR050515">
    <property type="entry name" value="Beta-lactam/transpept"/>
</dbReference>
<dbReference type="InterPro" id="IPR001460">
    <property type="entry name" value="PCN-bd_Tpept"/>
</dbReference>
<dbReference type="Proteomes" id="UP000249081">
    <property type="component" value="Unassembled WGS sequence"/>
</dbReference>
<evidence type="ECO:0000256" key="4">
    <source>
        <dbReference type="SAM" id="MobiDB-lite"/>
    </source>
</evidence>
<comment type="caution">
    <text evidence="7">The sequence shown here is derived from an EMBL/GenBank/DDBJ whole genome shotgun (WGS) entry which is preliminary data.</text>
</comment>
<feature type="compositionally biased region" description="Low complexity" evidence="4">
    <location>
        <begin position="257"/>
        <end position="266"/>
    </location>
</feature>
<reference evidence="8" key="1">
    <citation type="submission" date="2018-04" db="EMBL/GenBank/DDBJ databases">
        <authorList>
            <person name="Cornet L."/>
        </authorList>
    </citation>
    <scope>NUCLEOTIDE SEQUENCE [LARGE SCALE GENOMIC DNA]</scope>
</reference>
<dbReference type="Pfam" id="PF00905">
    <property type="entry name" value="Transpeptidase"/>
    <property type="match status" value="1"/>
</dbReference>
<evidence type="ECO:0000259" key="6">
    <source>
        <dbReference type="Pfam" id="PF03717"/>
    </source>
</evidence>
<evidence type="ECO:0000259" key="5">
    <source>
        <dbReference type="Pfam" id="PF00905"/>
    </source>
</evidence>
<dbReference type="PANTHER" id="PTHR30627:SF1">
    <property type="entry name" value="PEPTIDOGLYCAN D,D-TRANSPEPTIDASE FTSI"/>
    <property type="match status" value="1"/>
</dbReference>
<proteinExistence type="inferred from homology"/>
<dbReference type="Gene3D" id="3.90.1310.10">
    <property type="entry name" value="Penicillin-binding protein 2a (Domain 2)"/>
    <property type="match status" value="1"/>
</dbReference>
<dbReference type="Gene3D" id="3.30.450.330">
    <property type="match status" value="1"/>
</dbReference>
<dbReference type="InterPro" id="IPR036138">
    <property type="entry name" value="PBP_dimer_sf"/>
</dbReference>
<feature type="domain" description="Penicillin-binding protein dimerisation" evidence="6">
    <location>
        <begin position="82"/>
        <end position="190"/>
    </location>
</feature>
<name>A0A2W4WIA3_9CYAN</name>
<evidence type="ECO:0000313" key="8">
    <source>
        <dbReference type="Proteomes" id="UP000249081"/>
    </source>
</evidence>
<dbReference type="PANTHER" id="PTHR30627">
    <property type="entry name" value="PEPTIDOGLYCAN D,D-TRANSPEPTIDASE"/>
    <property type="match status" value="1"/>
</dbReference>
<dbReference type="Pfam" id="PF03717">
    <property type="entry name" value="PBP_dimer"/>
    <property type="match status" value="1"/>
</dbReference>
<reference evidence="7 8" key="2">
    <citation type="submission" date="2018-06" db="EMBL/GenBank/DDBJ databases">
        <title>Metagenomic assembly of (sub)arctic Cyanobacteria and their associated microbiome from non-axenic cultures.</title>
        <authorList>
            <person name="Baurain D."/>
        </authorList>
    </citation>
    <scope>NUCLEOTIDE SEQUENCE [LARGE SCALE GENOMIC DNA]</scope>
    <source>
        <strain evidence="7">ULC041bin1</strain>
    </source>
</reference>
<dbReference type="InterPro" id="IPR005311">
    <property type="entry name" value="PBP_dimer"/>
</dbReference>
<keyword evidence="3" id="KW-0472">Membrane</keyword>
<keyword evidence="7" id="KW-0132">Cell division</keyword>
<dbReference type="Gene3D" id="3.40.710.10">
    <property type="entry name" value="DD-peptidase/beta-lactamase superfamily"/>
    <property type="match status" value="1"/>
</dbReference>
<comment type="subcellular location">
    <subcellularLocation>
        <location evidence="1">Membrane</location>
    </subcellularLocation>
</comment>
<feature type="region of interest" description="Disordered" evidence="4">
    <location>
        <begin position="237"/>
        <end position="271"/>
    </location>
</feature>
<comment type="similarity">
    <text evidence="2">Belongs to the transpeptidase family.</text>
</comment>
<keyword evidence="7" id="KW-0131">Cell cycle</keyword>
<dbReference type="GO" id="GO:0005886">
    <property type="term" value="C:plasma membrane"/>
    <property type="evidence" value="ECO:0007669"/>
    <property type="project" value="TreeGrafter"/>
</dbReference>
<evidence type="ECO:0000256" key="3">
    <source>
        <dbReference type="ARBA" id="ARBA00023136"/>
    </source>
</evidence>
<dbReference type="AlphaFoldDB" id="A0A2W4WIA3"/>
<evidence type="ECO:0000256" key="1">
    <source>
        <dbReference type="ARBA" id="ARBA00004370"/>
    </source>
</evidence>
<organism evidence="7 8">
    <name type="scientific">Shackletoniella antarctica</name>
    <dbReference type="NCBI Taxonomy" id="268115"/>
    <lineage>
        <taxon>Bacteria</taxon>
        <taxon>Bacillati</taxon>
        <taxon>Cyanobacteriota</taxon>
        <taxon>Cyanophyceae</taxon>
        <taxon>Oculatellales</taxon>
        <taxon>Oculatellaceae</taxon>
        <taxon>Shackletoniella</taxon>
    </lineage>
</organism>
<feature type="domain" description="Penicillin-binding protein transpeptidase" evidence="5">
    <location>
        <begin position="306"/>
        <end position="618"/>
    </location>
</feature>
<accession>A0A2W4WIA3</accession>
<evidence type="ECO:0000313" key="7">
    <source>
        <dbReference type="EMBL" id="PZO41639.1"/>
    </source>
</evidence>
<evidence type="ECO:0000256" key="2">
    <source>
        <dbReference type="ARBA" id="ARBA00007171"/>
    </source>
</evidence>
<dbReference type="GO" id="GO:0008658">
    <property type="term" value="F:penicillin binding"/>
    <property type="evidence" value="ECO:0007669"/>
    <property type="project" value="InterPro"/>
</dbReference>
<dbReference type="InterPro" id="IPR012338">
    <property type="entry name" value="Beta-lactam/transpept-like"/>
</dbReference>
<dbReference type="SUPFAM" id="SSF56601">
    <property type="entry name" value="beta-lactamase/transpeptidase-like"/>
    <property type="match status" value="1"/>
</dbReference>
<dbReference type="GO" id="GO:0071555">
    <property type="term" value="P:cell wall organization"/>
    <property type="evidence" value="ECO:0007669"/>
    <property type="project" value="TreeGrafter"/>
</dbReference>
<sequence length="632" mass="67822">MASSAYSARRRRRRSQPTRPPAVVSFNPAATQVRVLLVWGLLVLSLVAIAGRLAWLQLAQGDSLASLAQQQRLSTPVQRQVRHSIVDRQGNVLAVDQVVYTLYAHPRLFNLSTPEVAAKLSPLLDTSVAALVGQFGQRPTGIRVVDGLSEETRDRIRALGLDGLELHLQQQRFYPQQQLFAPIVGFVNLEGQPQAGLEITYQDQLSMVPAVEETAAVSAAETAAKAAEIGPDLEVYGPPDSVFTANTAPLQEGNAGGESSAEAADSPPELWHDSSATLRLTLDSRLQRAAQQELQTVVDRHHAKRGTVMVMEAHSGEMLALASVPTYDPNQYFNANPSDLRSWAVSDLYEPGSTFKPINVAIALEAGIITADEVVNDSGQIQFGEWKIRNHDYATAGGRGPISITDVLKYSSNVGMVRIMQKMPAADYFAWLQRLSLDLPSGIDLPAEAAGQIKDREQFIDSRVESATTAFGQGFSLSPIKMMQLLATLANGGKLVTPHVVSGMVADDSGELWTPPRPEPRSIFSPQTTRQVLTMMEAVVDSGTGNVAQIPGYRIGGKTGTAQKAASGGYGRGRVTSFVGILPIDAPRYVVLAVIDEPQGDDAYGSTVAAPLVKKVIESLVVLEGLPPSAAP</sequence>
<protein>
    <submittedName>
        <fullName evidence="7">Cell division protein FtsI</fullName>
    </submittedName>
</protein>
<dbReference type="SUPFAM" id="SSF56519">
    <property type="entry name" value="Penicillin binding protein dimerisation domain"/>
    <property type="match status" value="1"/>
</dbReference>
<dbReference type="EMBL" id="QBMN01000062">
    <property type="protein sequence ID" value="PZO41639.1"/>
    <property type="molecule type" value="Genomic_DNA"/>
</dbReference>
<dbReference type="GO" id="GO:0051301">
    <property type="term" value="P:cell division"/>
    <property type="evidence" value="ECO:0007669"/>
    <property type="project" value="UniProtKB-KW"/>
</dbReference>
<gene>
    <name evidence="7" type="ORF">DCF17_10505</name>
</gene>
<feature type="region of interest" description="Disordered" evidence="4">
    <location>
        <begin position="1"/>
        <end position="21"/>
    </location>
</feature>